<organism evidence="1 2">
    <name type="scientific">Bacillus phage BCPST</name>
    <dbReference type="NCBI Taxonomy" id="2801506"/>
    <lineage>
        <taxon>Viruses</taxon>
        <taxon>Duplodnaviria</taxon>
        <taxon>Heunggongvirae</taxon>
        <taxon>Uroviricota</taxon>
        <taxon>Caudoviricetes</taxon>
        <taxon>Sejongvirinae</taxon>
        <taxon>Yihwangvirus</taxon>
        <taxon>Yihwangvirus BCPST</taxon>
    </lineage>
</organism>
<evidence type="ECO:0000313" key="1">
    <source>
        <dbReference type="EMBL" id="QQO38718.1"/>
    </source>
</evidence>
<protein>
    <submittedName>
        <fullName evidence="1">Uncharacterized protein</fullName>
    </submittedName>
</protein>
<gene>
    <name evidence="1" type="ORF">BCPST_100</name>
</gene>
<evidence type="ECO:0000313" key="2">
    <source>
        <dbReference type="Proteomes" id="UP000828328"/>
    </source>
</evidence>
<name>A0AAE7P4T9_9CAUD</name>
<dbReference type="Proteomes" id="UP000828328">
    <property type="component" value="Segment"/>
</dbReference>
<sequence>MEGIIIKCPKGYIKKINGMYDLVPTKDDATMFFAEEYVDNLLITLASWLNVKLSSIEKLKAKRVTTIIN</sequence>
<accession>A0AAE7P4T9</accession>
<dbReference type="EMBL" id="MW392802">
    <property type="protein sequence ID" value="QQO38718.1"/>
    <property type="molecule type" value="Genomic_DNA"/>
</dbReference>
<proteinExistence type="predicted"/>
<reference evidence="1" key="1">
    <citation type="submission" date="2020-12" db="EMBL/GenBank/DDBJ databases">
        <authorList>
            <person name="Youbin C."/>
            <person name="Kawngpyo K."/>
        </authorList>
    </citation>
    <scope>NUCLEOTIDE SEQUENCE</scope>
</reference>
<keyword evidence="2" id="KW-1185">Reference proteome</keyword>